<sequence length="58" mass="6321">MVSPVNIPQQKSYKKDTIPQNITAARLSIVTIIAAGNAAGQSVPPYYVFPGQRWDDGF</sequence>
<gene>
    <name evidence="1" type="ORF">DPMN_176849</name>
</gene>
<dbReference type="EMBL" id="JAIWYP010000009">
    <property type="protein sequence ID" value="KAH3775447.1"/>
    <property type="molecule type" value="Genomic_DNA"/>
</dbReference>
<reference evidence="1" key="2">
    <citation type="submission" date="2020-11" db="EMBL/GenBank/DDBJ databases">
        <authorList>
            <person name="McCartney M.A."/>
            <person name="Auch B."/>
            <person name="Kono T."/>
            <person name="Mallez S."/>
            <person name="Becker A."/>
            <person name="Gohl D.M."/>
            <person name="Silverstein K.A.T."/>
            <person name="Koren S."/>
            <person name="Bechman K.B."/>
            <person name="Herman A."/>
            <person name="Abrahante J.E."/>
            <person name="Garbe J."/>
        </authorList>
    </citation>
    <scope>NUCLEOTIDE SEQUENCE</scope>
    <source>
        <strain evidence="1">Duluth1</strain>
        <tissue evidence="1">Whole animal</tissue>
    </source>
</reference>
<dbReference type="Proteomes" id="UP000828390">
    <property type="component" value="Unassembled WGS sequence"/>
</dbReference>
<reference evidence="1" key="1">
    <citation type="journal article" date="2019" name="bioRxiv">
        <title>The Genome of the Zebra Mussel, Dreissena polymorpha: A Resource for Invasive Species Research.</title>
        <authorList>
            <person name="McCartney M.A."/>
            <person name="Auch B."/>
            <person name="Kono T."/>
            <person name="Mallez S."/>
            <person name="Zhang Y."/>
            <person name="Obille A."/>
            <person name="Becker A."/>
            <person name="Abrahante J.E."/>
            <person name="Garbe J."/>
            <person name="Badalamenti J.P."/>
            <person name="Herman A."/>
            <person name="Mangelson H."/>
            <person name="Liachko I."/>
            <person name="Sullivan S."/>
            <person name="Sone E.D."/>
            <person name="Koren S."/>
            <person name="Silverstein K.A.T."/>
            <person name="Beckman K.B."/>
            <person name="Gohl D.M."/>
        </authorList>
    </citation>
    <scope>NUCLEOTIDE SEQUENCE</scope>
    <source>
        <strain evidence="1">Duluth1</strain>
        <tissue evidence="1">Whole animal</tissue>
    </source>
</reference>
<accession>A0A9D4IK03</accession>
<protein>
    <submittedName>
        <fullName evidence="1">Uncharacterized protein</fullName>
    </submittedName>
</protein>
<evidence type="ECO:0000313" key="2">
    <source>
        <dbReference type="Proteomes" id="UP000828390"/>
    </source>
</evidence>
<organism evidence="1 2">
    <name type="scientific">Dreissena polymorpha</name>
    <name type="common">Zebra mussel</name>
    <name type="synonym">Mytilus polymorpha</name>
    <dbReference type="NCBI Taxonomy" id="45954"/>
    <lineage>
        <taxon>Eukaryota</taxon>
        <taxon>Metazoa</taxon>
        <taxon>Spiralia</taxon>
        <taxon>Lophotrochozoa</taxon>
        <taxon>Mollusca</taxon>
        <taxon>Bivalvia</taxon>
        <taxon>Autobranchia</taxon>
        <taxon>Heteroconchia</taxon>
        <taxon>Euheterodonta</taxon>
        <taxon>Imparidentia</taxon>
        <taxon>Neoheterodontei</taxon>
        <taxon>Myida</taxon>
        <taxon>Dreissenoidea</taxon>
        <taxon>Dreissenidae</taxon>
        <taxon>Dreissena</taxon>
    </lineage>
</organism>
<keyword evidence="2" id="KW-1185">Reference proteome</keyword>
<comment type="caution">
    <text evidence="1">The sequence shown here is derived from an EMBL/GenBank/DDBJ whole genome shotgun (WGS) entry which is preliminary data.</text>
</comment>
<name>A0A9D4IK03_DREPO</name>
<dbReference type="AlphaFoldDB" id="A0A9D4IK03"/>
<evidence type="ECO:0000313" key="1">
    <source>
        <dbReference type="EMBL" id="KAH3775447.1"/>
    </source>
</evidence>
<proteinExistence type="predicted"/>